<evidence type="ECO:0000256" key="1">
    <source>
        <dbReference type="ARBA" id="ARBA00023186"/>
    </source>
</evidence>
<evidence type="ECO:0000256" key="2">
    <source>
        <dbReference type="SAM" id="MobiDB-lite"/>
    </source>
</evidence>
<organism evidence="4 5">
    <name type="scientific">Daedalea quercina L-15889</name>
    <dbReference type="NCBI Taxonomy" id="1314783"/>
    <lineage>
        <taxon>Eukaryota</taxon>
        <taxon>Fungi</taxon>
        <taxon>Dikarya</taxon>
        <taxon>Basidiomycota</taxon>
        <taxon>Agaricomycotina</taxon>
        <taxon>Agaricomycetes</taxon>
        <taxon>Polyporales</taxon>
        <taxon>Fomitopsis</taxon>
    </lineage>
</organism>
<proteinExistence type="predicted"/>
<dbReference type="SUPFAM" id="SSF46565">
    <property type="entry name" value="Chaperone J-domain"/>
    <property type="match status" value="1"/>
</dbReference>
<feature type="domain" description="J" evidence="3">
    <location>
        <begin position="17"/>
        <end position="76"/>
    </location>
</feature>
<feature type="non-terminal residue" evidence="4">
    <location>
        <position position="1"/>
    </location>
</feature>
<keyword evidence="1" id="KW-0143">Chaperone</keyword>
<evidence type="ECO:0000259" key="3">
    <source>
        <dbReference type="PROSITE" id="PS50076"/>
    </source>
</evidence>
<dbReference type="InterPro" id="IPR036869">
    <property type="entry name" value="J_dom_sf"/>
</dbReference>
<dbReference type="Gene3D" id="1.10.287.110">
    <property type="entry name" value="DnaJ domain"/>
    <property type="match status" value="1"/>
</dbReference>
<evidence type="ECO:0000313" key="5">
    <source>
        <dbReference type="Proteomes" id="UP000076727"/>
    </source>
</evidence>
<dbReference type="PROSITE" id="PS50076">
    <property type="entry name" value="DNAJ_2"/>
    <property type="match status" value="1"/>
</dbReference>
<dbReference type="CDD" id="cd06257">
    <property type="entry name" value="DnaJ"/>
    <property type="match status" value="1"/>
</dbReference>
<dbReference type="InterPro" id="IPR051938">
    <property type="entry name" value="Apopto_cytoskel_mod"/>
</dbReference>
<dbReference type="InterPro" id="IPR001623">
    <property type="entry name" value="DnaJ_domain"/>
</dbReference>
<dbReference type="AlphaFoldDB" id="A0A165PW44"/>
<dbReference type="PRINTS" id="PR00625">
    <property type="entry name" value="JDOMAIN"/>
</dbReference>
<dbReference type="OrthoDB" id="445556at2759"/>
<evidence type="ECO:0000313" key="4">
    <source>
        <dbReference type="EMBL" id="KZT68692.1"/>
    </source>
</evidence>
<dbReference type="Pfam" id="PF00226">
    <property type="entry name" value="DnaJ"/>
    <property type="match status" value="1"/>
</dbReference>
<feature type="non-terminal residue" evidence="4">
    <location>
        <position position="76"/>
    </location>
</feature>
<accession>A0A165PW44</accession>
<keyword evidence="5" id="KW-1185">Reference proteome</keyword>
<feature type="region of interest" description="Disordered" evidence="2">
    <location>
        <begin position="1"/>
        <end position="20"/>
    </location>
</feature>
<dbReference type="PANTHER" id="PTHR44145:SF3">
    <property type="entry name" value="DNAJ HOMOLOG SUBFAMILY A MEMBER 3, MITOCHONDRIAL"/>
    <property type="match status" value="1"/>
</dbReference>
<reference evidence="4 5" key="1">
    <citation type="journal article" date="2016" name="Mol. Biol. Evol.">
        <title>Comparative Genomics of Early-Diverging Mushroom-Forming Fungi Provides Insights into the Origins of Lignocellulose Decay Capabilities.</title>
        <authorList>
            <person name="Nagy L.G."/>
            <person name="Riley R."/>
            <person name="Tritt A."/>
            <person name="Adam C."/>
            <person name="Daum C."/>
            <person name="Floudas D."/>
            <person name="Sun H."/>
            <person name="Yadav J.S."/>
            <person name="Pangilinan J."/>
            <person name="Larsson K.H."/>
            <person name="Matsuura K."/>
            <person name="Barry K."/>
            <person name="Labutti K."/>
            <person name="Kuo R."/>
            <person name="Ohm R.A."/>
            <person name="Bhattacharya S.S."/>
            <person name="Shirouzu T."/>
            <person name="Yoshinaga Y."/>
            <person name="Martin F.M."/>
            <person name="Grigoriev I.V."/>
            <person name="Hibbett D.S."/>
        </authorList>
    </citation>
    <scope>NUCLEOTIDE SEQUENCE [LARGE SCALE GENOMIC DNA]</scope>
    <source>
        <strain evidence="4 5">L-15889</strain>
    </source>
</reference>
<dbReference type="SMART" id="SM00271">
    <property type="entry name" value="DnaJ"/>
    <property type="match status" value="1"/>
</dbReference>
<sequence length="76" mass="8820">STSAHHSFPFPRHARPTPHQIFHLPAGASQQDIKSRYYDLVRAHHPDSPLCRDVPPNERHARFQSITRAYDILRGR</sequence>
<name>A0A165PW44_9APHY</name>
<dbReference type="PANTHER" id="PTHR44145">
    <property type="entry name" value="DNAJ HOMOLOG SUBFAMILY A MEMBER 3, MITOCHONDRIAL"/>
    <property type="match status" value="1"/>
</dbReference>
<dbReference type="EMBL" id="KV429064">
    <property type="protein sequence ID" value="KZT68692.1"/>
    <property type="molecule type" value="Genomic_DNA"/>
</dbReference>
<dbReference type="Proteomes" id="UP000076727">
    <property type="component" value="Unassembled WGS sequence"/>
</dbReference>
<gene>
    <name evidence="4" type="ORF">DAEQUDRAFT_692084</name>
</gene>
<protein>
    <recommendedName>
        <fullName evidence="3">J domain-containing protein</fullName>
    </recommendedName>
</protein>
<dbReference type="STRING" id="1314783.A0A165PW44"/>